<dbReference type="PROSITE" id="PS51455">
    <property type="entry name" value="PIPK"/>
    <property type="match status" value="1"/>
</dbReference>
<dbReference type="Proteomes" id="UP001050691">
    <property type="component" value="Unassembled WGS sequence"/>
</dbReference>
<evidence type="ECO:0000256" key="2">
    <source>
        <dbReference type="SAM" id="MobiDB-lite"/>
    </source>
</evidence>
<proteinExistence type="predicted"/>
<evidence type="ECO:0000259" key="3">
    <source>
        <dbReference type="PROSITE" id="PS51455"/>
    </source>
</evidence>
<evidence type="ECO:0000313" key="4">
    <source>
        <dbReference type="EMBL" id="GJJ10557.1"/>
    </source>
</evidence>
<comment type="caution">
    <text evidence="4">The sequence shown here is derived from an EMBL/GenBank/DDBJ whole genome shotgun (WGS) entry which is preliminary data.</text>
</comment>
<keyword evidence="1" id="KW-0808">Transferase</keyword>
<reference evidence="4" key="1">
    <citation type="submission" date="2021-10" db="EMBL/GenBank/DDBJ databases">
        <title>De novo Genome Assembly of Clathrus columnatus (Basidiomycota, Fungi) Using Illumina and Nanopore Sequence Data.</title>
        <authorList>
            <person name="Ogiso-Tanaka E."/>
            <person name="Itagaki H."/>
            <person name="Hosoya T."/>
            <person name="Hosaka K."/>
        </authorList>
    </citation>
    <scope>NUCLEOTIDE SEQUENCE</scope>
    <source>
        <strain evidence="4">MO-923</strain>
    </source>
</reference>
<organism evidence="4 5">
    <name type="scientific">Clathrus columnatus</name>
    <dbReference type="NCBI Taxonomy" id="1419009"/>
    <lineage>
        <taxon>Eukaryota</taxon>
        <taxon>Fungi</taxon>
        <taxon>Dikarya</taxon>
        <taxon>Basidiomycota</taxon>
        <taxon>Agaricomycotina</taxon>
        <taxon>Agaricomycetes</taxon>
        <taxon>Phallomycetidae</taxon>
        <taxon>Phallales</taxon>
        <taxon>Clathraceae</taxon>
        <taxon>Clathrus</taxon>
    </lineage>
</organism>
<evidence type="ECO:0000256" key="1">
    <source>
        <dbReference type="PROSITE-ProRule" id="PRU00781"/>
    </source>
</evidence>
<keyword evidence="1" id="KW-0547">Nucleotide-binding</keyword>
<protein>
    <recommendedName>
        <fullName evidence="3">PIPK domain-containing protein</fullName>
    </recommendedName>
</protein>
<keyword evidence="5" id="KW-1185">Reference proteome</keyword>
<dbReference type="InterPro" id="IPR002498">
    <property type="entry name" value="PInositol-4-P-4/5-kinase_core"/>
</dbReference>
<feature type="compositionally biased region" description="Polar residues" evidence="2">
    <location>
        <begin position="244"/>
        <end position="260"/>
    </location>
</feature>
<feature type="region of interest" description="Disordered" evidence="2">
    <location>
        <begin position="244"/>
        <end position="283"/>
    </location>
</feature>
<dbReference type="PANTHER" id="PTHR45748:SF7">
    <property type="entry name" value="1-PHOSPHATIDYLINOSITOL 3-PHOSPHATE 5-KINASE-RELATED"/>
    <property type="match status" value="1"/>
</dbReference>
<keyword evidence="1" id="KW-0418">Kinase</keyword>
<dbReference type="Pfam" id="PF01504">
    <property type="entry name" value="PIP5K"/>
    <property type="match status" value="1"/>
</dbReference>
<dbReference type="GO" id="GO:0010008">
    <property type="term" value="C:endosome membrane"/>
    <property type="evidence" value="ECO:0007669"/>
    <property type="project" value="TreeGrafter"/>
</dbReference>
<dbReference type="SUPFAM" id="SSF56104">
    <property type="entry name" value="SAICAR synthase-like"/>
    <property type="match status" value="1"/>
</dbReference>
<sequence length="740" mass="82981">MFEIQFPRMQVVSANNPGGDRSSKVKCDEEKQVLEAEIQDWWQTIDEHVDKLSLTEINKDLPPLPDSDDEDEEEPVSKGVYLSPIFSHSTPPTAQVSNALPSFSSGYTIWNNLKNFARTVPYPPSVPCRAVESRVLLARLRSSFKESKEGLRNQVVDTPVSSLNDARQKFRSSAQGALKRLSVWQKKHVPGAPEYLAIKNPGWWSNCHAVPGGRVLVREGESGSIIAFTLSSSVYQRELTYLSSPSRHTQSRPSNPSLFQSQDSISPSPSPRPETSKTLNFVISPDPDLDDSALWSQQETEACVVTIARCEHPREESILGLRDVFRAANASDPSTSALNPRFTQESNSRGTPVLFPLSVRAQPQVQVSLNAADGELMQSLNIKSVETLSDSRLSHDHIFTSASSPQDHDRAPIPLLSQEYGNLGRNKQKYSSDMMISQDMKHEVFLAAPQPVPVSSNLQIARASTPTQGGSLTETLTNAMRYLLTSGVRPPSRAPSPAPSSTLHSLLAYDTLFSIDEQPHIRLDCTIGQRLKFSCTVYYAKQFDLLRKRCGVDTDIIKSLQQSENWSMDGGKSKSNFWRSLDKRFIIKTLVNAWNVSDLQVLIELAPSYFRYIDSTATKASALAKLLGFYTVEVKNLDTGVVQMKHDVLVMENLFYKHTISRIYDLKGINSRKVKIKAEQSRDKTLYDVEWNETQEQEPLLFRSYSAYILQESLRADTEFLARSNIMDYSYVYCSKSEAK</sequence>
<evidence type="ECO:0000313" key="5">
    <source>
        <dbReference type="Proteomes" id="UP001050691"/>
    </source>
</evidence>
<dbReference type="Gene3D" id="3.30.810.10">
    <property type="entry name" value="2-Layer Sandwich"/>
    <property type="match status" value="1"/>
</dbReference>
<gene>
    <name evidence="4" type="ORF">Clacol_004784</name>
</gene>
<feature type="domain" description="PIPK" evidence="3">
    <location>
        <begin position="472"/>
        <end position="740"/>
    </location>
</feature>
<dbReference type="EMBL" id="BPWL01000005">
    <property type="protein sequence ID" value="GJJ10557.1"/>
    <property type="molecule type" value="Genomic_DNA"/>
</dbReference>
<dbReference type="GO" id="GO:0000329">
    <property type="term" value="C:fungal-type vacuole membrane"/>
    <property type="evidence" value="ECO:0007669"/>
    <property type="project" value="TreeGrafter"/>
</dbReference>
<name>A0AAV5AAE8_9AGAM</name>
<accession>A0AAV5AAE8</accession>
<dbReference type="GO" id="GO:0046854">
    <property type="term" value="P:phosphatidylinositol phosphate biosynthetic process"/>
    <property type="evidence" value="ECO:0007669"/>
    <property type="project" value="TreeGrafter"/>
</dbReference>
<dbReference type="SMART" id="SM00330">
    <property type="entry name" value="PIPKc"/>
    <property type="match status" value="1"/>
</dbReference>
<dbReference type="PANTHER" id="PTHR45748">
    <property type="entry name" value="1-PHOSPHATIDYLINOSITOL 3-PHOSPHATE 5-KINASE-RELATED"/>
    <property type="match status" value="1"/>
</dbReference>
<dbReference type="InterPro" id="IPR027483">
    <property type="entry name" value="PInositol-4-P-4/5-kinase_C_sf"/>
</dbReference>
<dbReference type="GO" id="GO:0005524">
    <property type="term" value="F:ATP binding"/>
    <property type="evidence" value="ECO:0007669"/>
    <property type="project" value="UniProtKB-UniRule"/>
</dbReference>
<keyword evidence="1" id="KW-0067">ATP-binding</keyword>
<dbReference type="InterPro" id="IPR027484">
    <property type="entry name" value="PInositol-4-P-5-kinase_N"/>
</dbReference>
<dbReference type="Gene3D" id="3.30.800.10">
    <property type="entry name" value="Phosphatidylinositol Phosphate Kinase II Beta"/>
    <property type="match status" value="1"/>
</dbReference>
<dbReference type="AlphaFoldDB" id="A0AAV5AAE8"/>
<dbReference type="GO" id="GO:0000285">
    <property type="term" value="F:1-phosphatidylinositol-3-phosphate 5-kinase activity"/>
    <property type="evidence" value="ECO:0007669"/>
    <property type="project" value="TreeGrafter"/>
</dbReference>